<evidence type="ECO:0000256" key="5">
    <source>
        <dbReference type="ARBA" id="ARBA00022643"/>
    </source>
</evidence>
<keyword evidence="7 10" id="KW-0503">Monooxygenase</keyword>
<evidence type="ECO:0000256" key="9">
    <source>
        <dbReference type="ARBA" id="ARBA00049401"/>
    </source>
</evidence>
<comment type="similarity">
    <text evidence="2">Belongs to the nitronate monooxygenase family. NMO class I subfamily.</text>
</comment>
<keyword evidence="3" id="KW-0216">Detoxification</keyword>
<dbReference type="PANTHER" id="PTHR42747:SF3">
    <property type="entry name" value="NITRONATE MONOOXYGENASE-RELATED"/>
    <property type="match status" value="1"/>
</dbReference>
<sequence length="344" mass="35027">MGLAELLRERPIVQAPMAGGSSTPALATAVAGAGGVGFLAAGYLDPDAVRDQVRQVLDAGVTAFGVNVFAPGPPAAPGAVEAHRRRLESEAVRHGAAVGAPVHDDDAWAAKIDLLAEAAVPVVGFTFGCPDAEVLGRLRSAGTATVVTVTTVEEARTAVERGADGVCAQGLEAGGHRASFDPARGGDRPLLDLLADVVPAVDVPVVAAGGVMTGEGIARVLDAGAAAAQLGTAFLRCPESGANPWHKAALTDPAFNETDVTWAFTGRPARGLVNRFITEHPETPYAYPDVHHMTRPLRAAAAQAGDTGGMALWAGQGFRGATDAPAAEIVARLRREAAEAGARV</sequence>
<keyword evidence="5" id="KW-0288">FMN</keyword>
<accession>A0ABU7KHG5</accession>
<dbReference type="SUPFAM" id="SSF51412">
    <property type="entry name" value="Inosine monophosphate dehydrogenase (IMPDH)"/>
    <property type="match status" value="1"/>
</dbReference>
<dbReference type="Proteomes" id="UP001356095">
    <property type="component" value="Unassembled WGS sequence"/>
</dbReference>
<name>A0ABU7KHG5_9ACTN</name>
<keyword evidence="11" id="KW-1185">Reference proteome</keyword>
<dbReference type="RefSeq" id="WP_330095434.1">
    <property type="nucleotide sequence ID" value="NZ_JAUZMY010000060.1"/>
</dbReference>
<dbReference type="PANTHER" id="PTHR42747">
    <property type="entry name" value="NITRONATE MONOOXYGENASE-RELATED"/>
    <property type="match status" value="1"/>
</dbReference>
<keyword evidence="4" id="KW-0285">Flavoprotein</keyword>
<evidence type="ECO:0000256" key="7">
    <source>
        <dbReference type="ARBA" id="ARBA00023033"/>
    </source>
</evidence>
<evidence type="ECO:0000256" key="6">
    <source>
        <dbReference type="ARBA" id="ARBA00023002"/>
    </source>
</evidence>
<evidence type="ECO:0000256" key="1">
    <source>
        <dbReference type="ARBA" id="ARBA00001917"/>
    </source>
</evidence>
<dbReference type="CDD" id="cd04730">
    <property type="entry name" value="NPD_like"/>
    <property type="match status" value="1"/>
</dbReference>
<dbReference type="InterPro" id="IPR004136">
    <property type="entry name" value="NMO"/>
</dbReference>
<organism evidence="10 11">
    <name type="scientific">Nocardiopsis codii</name>
    <dbReference type="NCBI Taxonomy" id="3065942"/>
    <lineage>
        <taxon>Bacteria</taxon>
        <taxon>Bacillati</taxon>
        <taxon>Actinomycetota</taxon>
        <taxon>Actinomycetes</taxon>
        <taxon>Streptosporangiales</taxon>
        <taxon>Nocardiopsidaceae</taxon>
        <taxon>Nocardiopsis</taxon>
    </lineage>
</organism>
<comment type="caution">
    <text evidence="10">The sequence shown here is derived from an EMBL/GenBank/DDBJ whole genome shotgun (WGS) entry which is preliminary data.</text>
</comment>
<dbReference type="InterPro" id="IPR013785">
    <property type="entry name" value="Aldolase_TIM"/>
</dbReference>
<gene>
    <name evidence="10" type="ORF">Q8791_31110</name>
</gene>
<dbReference type="Gene3D" id="3.20.20.70">
    <property type="entry name" value="Aldolase class I"/>
    <property type="match status" value="1"/>
</dbReference>
<evidence type="ECO:0000256" key="4">
    <source>
        <dbReference type="ARBA" id="ARBA00022630"/>
    </source>
</evidence>
<evidence type="ECO:0000313" key="11">
    <source>
        <dbReference type="Proteomes" id="UP001356095"/>
    </source>
</evidence>
<keyword evidence="6" id="KW-0560">Oxidoreductase</keyword>
<protein>
    <recommendedName>
        <fullName evidence="8">Propionate 3-nitronate monooxygenase</fullName>
    </recommendedName>
</protein>
<evidence type="ECO:0000256" key="8">
    <source>
        <dbReference type="ARBA" id="ARBA00031155"/>
    </source>
</evidence>
<dbReference type="GO" id="GO:0004497">
    <property type="term" value="F:monooxygenase activity"/>
    <property type="evidence" value="ECO:0007669"/>
    <property type="project" value="UniProtKB-KW"/>
</dbReference>
<evidence type="ECO:0000313" key="10">
    <source>
        <dbReference type="EMBL" id="MEE2041680.1"/>
    </source>
</evidence>
<comment type="cofactor">
    <cofactor evidence="1">
        <name>FMN</name>
        <dbReference type="ChEBI" id="CHEBI:58210"/>
    </cofactor>
</comment>
<comment type="catalytic activity">
    <reaction evidence="9">
        <text>3 propionate 3-nitronate + 3 O2 + H2O = 3 3-oxopropanoate + 2 nitrate + nitrite + H2O2 + 3 H(+)</text>
        <dbReference type="Rhea" id="RHEA:57332"/>
        <dbReference type="ChEBI" id="CHEBI:15377"/>
        <dbReference type="ChEBI" id="CHEBI:15378"/>
        <dbReference type="ChEBI" id="CHEBI:15379"/>
        <dbReference type="ChEBI" id="CHEBI:16240"/>
        <dbReference type="ChEBI" id="CHEBI:16301"/>
        <dbReference type="ChEBI" id="CHEBI:17632"/>
        <dbReference type="ChEBI" id="CHEBI:33190"/>
        <dbReference type="ChEBI" id="CHEBI:136067"/>
    </reaction>
</comment>
<proteinExistence type="inferred from homology"/>
<evidence type="ECO:0000256" key="2">
    <source>
        <dbReference type="ARBA" id="ARBA00009881"/>
    </source>
</evidence>
<dbReference type="EMBL" id="JAUZMY010000060">
    <property type="protein sequence ID" value="MEE2041680.1"/>
    <property type="molecule type" value="Genomic_DNA"/>
</dbReference>
<dbReference type="Pfam" id="PF03060">
    <property type="entry name" value="NMO"/>
    <property type="match status" value="1"/>
</dbReference>
<reference evidence="10 11" key="1">
    <citation type="submission" date="2023-08" db="EMBL/GenBank/DDBJ databases">
        <authorList>
            <person name="Girao M."/>
            <person name="Carvalho M.F."/>
        </authorList>
    </citation>
    <scope>NUCLEOTIDE SEQUENCE [LARGE SCALE GENOMIC DNA]</scope>
    <source>
        <strain evidence="10 11">CT-R113</strain>
    </source>
</reference>
<evidence type="ECO:0000256" key="3">
    <source>
        <dbReference type="ARBA" id="ARBA00022575"/>
    </source>
</evidence>